<feature type="region of interest" description="Disordered" evidence="1">
    <location>
        <begin position="139"/>
        <end position="199"/>
    </location>
</feature>
<dbReference type="AlphaFoldDB" id="A0A937ULH0"/>
<feature type="compositionally biased region" description="Basic residues" evidence="1">
    <location>
        <begin position="187"/>
        <end position="199"/>
    </location>
</feature>
<evidence type="ECO:0000313" key="3">
    <source>
        <dbReference type="Proteomes" id="UP000604475"/>
    </source>
</evidence>
<dbReference type="Proteomes" id="UP000604475">
    <property type="component" value="Unassembled WGS sequence"/>
</dbReference>
<sequence length="199" mass="21434">RPTARLVRAAAAGTSAADERMPASQDWYRRGVADAIEREHDVAGASFRLPFLRVSLEMPRRHRPLGLERATARDVAARAGMAERAGDEGWRIGPVGLPSPRKTAYYLGLGALAAIEVVEWPIAAAIAAGTWVAQHTRPEAPAVGTGPWEHLHLPGRGHDEHAHDEHAHNGHATSRRRAASANGTHAHNGHGRRRASTDS</sequence>
<evidence type="ECO:0000313" key="2">
    <source>
        <dbReference type="EMBL" id="MBL7625787.1"/>
    </source>
</evidence>
<dbReference type="EMBL" id="JAEACQ010000053">
    <property type="protein sequence ID" value="MBL7625787.1"/>
    <property type="molecule type" value="Genomic_DNA"/>
</dbReference>
<organism evidence="2 3">
    <name type="scientific">Frankia nepalensis</name>
    <dbReference type="NCBI Taxonomy" id="1836974"/>
    <lineage>
        <taxon>Bacteria</taxon>
        <taxon>Bacillati</taxon>
        <taxon>Actinomycetota</taxon>
        <taxon>Actinomycetes</taxon>
        <taxon>Frankiales</taxon>
        <taxon>Frankiaceae</taxon>
        <taxon>Frankia</taxon>
    </lineage>
</organism>
<protein>
    <submittedName>
        <fullName evidence="2">Uncharacterized protein</fullName>
    </submittedName>
</protein>
<gene>
    <name evidence="2" type="ORF">I7412_01040</name>
</gene>
<comment type="caution">
    <text evidence="2">The sequence shown here is derived from an EMBL/GenBank/DDBJ whole genome shotgun (WGS) entry which is preliminary data.</text>
</comment>
<dbReference type="RefSeq" id="WP_203031643.1">
    <property type="nucleotide sequence ID" value="NZ_JAEACQ010000053.1"/>
</dbReference>
<name>A0A937ULH0_9ACTN</name>
<feature type="non-terminal residue" evidence="2">
    <location>
        <position position="1"/>
    </location>
</feature>
<evidence type="ECO:0000256" key="1">
    <source>
        <dbReference type="SAM" id="MobiDB-lite"/>
    </source>
</evidence>
<feature type="compositionally biased region" description="Basic and acidic residues" evidence="1">
    <location>
        <begin position="149"/>
        <end position="168"/>
    </location>
</feature>
<reference evidence="2" key="1">
    <citation type="submission" date="2020-12" db="EMBL/GenBank/DDBJ databases">
        <title>Genomic characterization of non-nitrogen-fixing Frankia strains.</title>
        <authorList>
            <person name="Carlos-Shanley C."/>
            <person name="Guerra T."/>
            <person name="Hahn D."/>
        </authorList>
    </citation>
    <scope>NUCLEOTIDE SEQUENCE</scope>
    <source>
        <strain evidence="2">CN6</strain>
    </source>
</reference>
<accession>A0A937ULH0</accession>
<proteinExistence type="predicted"/>
<keyword evidence="3" id="KW-1185">Reference proteome</keyword>